<keyword evidence="4" id="KW-1185">Reference proteome</keyword>
<feature type="domain" description="C2H2-type" evidence="2">
    <location>
        <begin position="75"/>
        <end position="95"/>
    </location>
</feature>
<organism evidence="3 4">
    <name type="scientific">Dimargaris cristalligena</name>
    <dbReference type="NCBI Taxonomy" id="215637"/>
    <lineage>
        <taxon>Eukaryota</taxon>
        <taxon>Fungi</taxon>
        <taxon>Fungi incertae sedis</taxon>
        <taxon>Zoopagomycota</taxon>
        <taxon>Kickxellomycotina</taxon>
        <taxon>Dimargaritomycetes</taxon>
        <taxon>Dimargaritales</taxon>
        <taxon>Dimargaritaceae</taxon>
        <taxon>Dimargaris</taxon>
    </lineage>
</organism>
<evidence type="ECO:0000259" key="2">
    <source>
        <dbReference type="PROSITE" id="PS00028"/>
    </source>
</evidence>
<dbReference type="AlphaFoldDB" id="A0A4P9ZVR6"/>
<sequence length="99" mass="10912">MQFLPVSTWAILVTLISMSATAVASPTGMNSPDHDHYSIDLPVVNQATASSFHGATSERFSRPGRNYNTNGSWKCKPCGITFDTKRDWAQHQLDHLFGS</sequence>
<dbReference type="PROSITE" id="PS00028">
    <property type="entry name" value="ZINC_FINGER_C2H2_1"/>
    <property type="match status" value="1"/>
</dbReference>
<evidence type="ECO:0000313" key="3">
    <source>
        <dbReference type="EMBL" id="RKP37683.1"/>
    </source>
</evidence>
<name>A0A4P9ZVR6_9FUNG</name>
<feature type="signal peptide" evidence="1">
    <location>
        <begin position="1"/>
        <end position="24"/>
    </location>
</feature>
<gene>
    <name evidence="3" type="ORF">BJ085DRAFT_40199</name>
</gene>
<feature type="chain" id="PRO_5020691979" description="C2H2-type domain-containing protein" evidence="1">
    <location>
        <begin position="25"/>
        <end position="99"/>
    </location>
</feature>
<evidence type="ECO:0000313" key="4">
    <source>
        <dbReference type="Proteomes" id="UP000268162"/>
    </source>
</evidence>
<proteinExistence type="predicted"/>
<dbReference type="EMBL" id="ML002460">
    <property type="protein sequence ID" value="RKP37683.1"/>
    <property type="molecule type" value="Genomic_DNA"/>
</dbReference>
<keyword evidence="1" id="KW-0732">Signal</keyword>
<evidence type="ECO:0000256" key="1">
    <source>
        <dbReference type="SAM" id="SignalP"/>
    </source>
</evidence>
<protein>
    <recommendedName>
        <fullName evidence="2">C2H2-type domain-containing protein</fullName>
    </recommendedName>
</protein>
<accession>A0A4P9ZVR6</accession>
<reference evidence="4" key="1">
    <citation type="journal article" date="2018" name="Nat. Microbiol.">
        <title>Leveraging single-cell genomics to expand the fungal tree of life.</title>
        <authorList>
            <person name="Ahrendt S.R."/>
            <person name="Quandt C.A."/>
            <person name="Ciobanu D."/>
            <person name="Clum A."/>
            <person name="Salamov A."/>
            <person name="Andreopoulos B."/>
            <person name="Cheng J.F."/>
            <person name="Woyke T."/>
            <person name="Pelin A."/>
            <person name="Henrissat B."/>
            <person name="Reynolds N.K."/>
            <person name="Benny G.L."/>
            <person name="Smith M.E."/>
            <person name="James T.Y."/>
            <person name="Grigoriev I.V."/>
        </authorList>
    </citation>
    <scope>NUCLEOTIDE SEQUENCE [LARGE SCALE GENOMIC DNA]</scope>
    <source>
        <strain evidence="4">RSA 468</strain>
    </source>
</reference>
<dbReference type="InterPro" id="IPR013087">
    <property type="entry name" value="Znf_C2H2_type"/>
</dbReference>
<dbReference type="Proteomes" id="UP000268162">
    <property type="component" value="Unassembled WGS sequence"/>
</dbReference>